<gene>
    <name evidence="1" type="ORF">NRE15_05615</name>
</gene>
<sequence length="307" mass="37056">MDSDRRPKLEYNILIQEKIKDKGITTYKHTDNQIKEILVTHNYFYRLTSYRKNFDKNQHNKYINLDFEALVDMASIDVRLREYLLSMTLDVEHYTKTLLMDLITNDPEEDGYTILEDFKNFRLENVAYYNNSISRFKRNLYLKDMYDKRSADIPIWVFLEIVDFGTLIKFVNFYHHRKTVTSIQQLDRTLKFIKNIRNCCAHNNIYFINIYSEKLKMRKNPTSEITTFSRSIGINLRNVKYYKINDLVALFYLHNRLATQKLKKRRFQDGQQLVERMKINTHLYKSCDSYNKFLPTLSKLIDFLNND</sequence>
<reference evidence="1 2" key="1">
    <citation type="submission" date="2022-08" db="EMBL/GenBank/DDBJ databases">
        <title>Aerococcaceae sp. nov isolated from spoiled eye mask.</title>
        <authorList>
            <person name="Zhou G."/>
            <person name="Xie X.-B."/>
            <person name="Shi Q.-S."/>
            <person name="Wang Y.-S."/>
            <person name="Wen X."/>
            <person name="Peng H."/>
            <person name="Yang X.-J."/>
            <person name="Tao H.-B."/>
            <person name="Huang X.-M."/>
        </authorList>
    </citation>
    <scope>NUCLEOTIDE SEQUENCE [LARGE SCALE GENOMIC DNA]</scope>
    <source>
        <strain evidence="2">DM20194951</strain>
    </source>
</reference>
<evidence type="ECO:0000313" key="2">
    <source>
        <dbReference type="Proteomes" id="UP001315967"/>
    </source>
</evidence>
<dbReference type="RefSeq" id="WP_313794611.1">
    <property type="nucleotide sequence ID" value="NZ_CP102453.1"/>
</dbReference>
<proteinExistence type="predicted"/>
<name>A0ABY5P9L9_9LACT</name>
<evidence type="ECO:0000313" key="1">
    <source>
        <dbReference type="EMBL" id="UUX35118.1"/>
    </source>
</evidence>
<organism evidence="1 2">
    <name type="scientific">Fundicoccus culcitae</name>
    <dbReference type="NCBI Taxonomy" id="2969821"/>
    <lineage>
        <taxon>Bacteria</taxon>
        <taxon>Bacillati</taxon>
        <taxon>Bacillota</taxon>
        <taxon>Bacilli</taxon>
        <taxon>Lactobacillales</taxon>
        <taxon>Aerococcaceae</taxon>
        <taxon>Fundicoccus</taxon>
    </lineage>
</organism>
<keyword evidence="2" id="KW-1185">Reference proteome</keyword>
<protein>
    <submittedName>
        <fullName evidence="1">Abi family protein</fullName>
    </submittedName>
</protein>
<accession>A0ABY5P9L9</accession>
<dbReference type="EMBL" id="CP102453">
    <property type="protein sequence ID" value="UUX35118.1"/>
    <property type="molecule type" value="Genomic_DNA"/>
</dbReference>
<dbReference type="Proteomes" id="UP001315967">
    <property type="component" value="Chromosome"/>
</dbReference>
<dbReference type="InterPro" id="IPR011664">
    <property type="entry name" value="Abi_system_AbiD/AbiF-like"/>
</dbReference>
<dbReference type="Pfam" id="PF07751">
    <property type="entry name" value="Abi_2"/>
    <property type="match status" value="1"/>
</dbReference>